<proteinExistence type="predicted"/>
<feature type="transmembrane region" description="Helical" evidence="1">
    <location>
        <begin position="93"/>
        <end position="115"/>
    </location>
</feature>
<dbReference type="AlphaFoldDB" id="A0A0R0CL27"/>
<dbReference type="InterPro" id="IPR050640">
    <property type="entry name" value="Bact_2-comp_sensor_kinase"/>
</dbReference>
<sequence>MTTTTNGHAASPSHLAADAPEPLEVLWRPYTLVWIIMIGEALAMAMSLSPGVSGDRLILFGLNSLAIQWTSLLCLGLLYLFRKPLQKHRPTTIATAALGALLLSTCTTYLLLWLLLDGAVPAPNEGWRQLLFHMVALSLIFGLLGVAAFQSHWRNRLLALQAKQAELDALRARVDPHFLFNALNSAVALVRQNPSASERLLVDLADLFRAALARSGTVPLTRELELSHQYLDIEATRFGERLTLDWRVPDSLPTLLIPSLSLQPLIENAIRHGIEPSLHGGTLAVSVDVDPDWVTIQISNPVQAGTREATTGHQLGLRSTRSRLDAHFGGKAVVDTTTASDTHLTTVKLPRR</sequence>
<comment type="caution">
    <text evidence="3">The sequence shown here is derived from an EMBL/GenBank/DDBJ whole genome shotgun (WGS) entry which is preliminary data.</text>
</comment>
<protein>
    <recommendedName>
        <fullName evidence="2">Signal transduction histidine kinase internal region domain-containing protein</fullName>
    </recommendedName>
</protein>
<evidence type="ECO:0000259" key="2">
    <source>
        <dbReference type="Pfam" id="PF06580"/>
    </source>
</evidence>
<feature type="transmembrane region" description="Helical" evidence="1">
    <location>
        <begin position="58"/>
        <end position="81"/>
    </location>
</feature>
<dbReference type="PANTHER" id="PTHR34220:SF7">
    <property type="entry name" value="SENSOR HISTIDINE KINASE YPDA"/>
    <property type="match status" value="1"/>
</dbReference>
<feature type="domain" description="Signal transduction histidine kinase internal region" evidence="2">
    <location>
        <begin position="165"/>
        <end position="242"/>
    </location>
</feature>
<feature type="transmembrane region" description="Helical" evidence="1">
    <location>
        <begin position="32"/>
        <end position="52"/>
    </location>
</feature>
<dbReference type="SUPFAM" id="SSF55874">
    <property type="entry name" value="ATPase domain of HSP90 chaperone/DNA topoisomerase II/histidine kinase"/>
    <property type="match status" value="1"/>
</dbReference>
<dbReference type="Pfam" id="PF06580">
    <property type="entry name" value="His_kinase"/>
    <property type="match status" value="1"/>
</dbReference>
<evidence type="ECO:0000313" key="4">
    <source>
        <dbReference type="Proteomes" id="UP000051863"/>
    </source>
</evidence>
<evidence type="ECO:0000256" key="1">
    <source>
        <dbReference type="SAM" id="Phobius"/>
    </source>
</evidence>
<accession>A0A0R0CL27</accession>
<dbReference type="InterPro" id="IPR010559">
    <property type="entry name" value="Sig_transdc_His_kin_internal"/>
</dbReference>
<keyword evidence="1" id="KW-0812">Transmembrane</keyword>
<dbReference type="GO" id="GO:0016020">
    <property type="term" value="C:membrane"/>
    <property type="evidence" value="ECO:0007669"/>
    <property type="project" value="InterPro"/>
</dbReference>
<organism evidence="3 4">
    <name type="scientific">Stenotrophomonas terrae</name>
    <dbReference type="NCBI Taxonomy" id="405446"/>
    <lineage>
        <taxon>Bacteria</taxon>
        <taxon>Pseudomonadati</taxon>
        <taxon>Pseudomonadota</taxon>
        <taxon>Gammaproteobacteria</taxon>
        <taxon>Lysobacterales</taxon>
        <taxon>Lysobacteraceae</taxon>
        <taxon>Stenotrophomonas</taxon>
    </lineage>
</organism>
<dbReference type="PANTHER" id="PTHR34220">
    <property type="entry name" value="SENSOR HISTIDINE KINASE YPDA"/>
    <property type="match status" value="1"/>
</dbReference>
<gene>
    <name evidence="3" type="ORF">ABB27_13810</name>
</gene>
<reference evidence="3 4" key="1">
    <citation type="submission" date="2015-05" db="EMBL/GenBank/DDBJ databases">
        <title>Genome sequencing and analysis of members of genus Stenotrophomonas.</title>
        <authorList>
            <person name="Patil P.P."/>
            <person name="Midha S."/>
            <person name="Patil P.B."/>
        </authorList>
    </citation>
    <scope>NUCLEOTIDE SEQUENCE [LARGE SCALE GENOMIC DNA]</scope>
    <source>
        <strain evidence="3 4">DSM 18941</strain>
    </source>
</reference>
<dbReference type="InterPro" id="IPR036890">
    <property type="entry name" value="HATPase_C_sf"/>
</dbReference>
<feature type="transmembrane region" description="Helical" evidence="1">
    <location>
        <begin position="130"/>
        <end position="149"/>
    </location>
</feature>
<dbReference type="PATRIC" id="fig|405446.3.peg.2374"/>
<dbReference type="GO" id="GO:0000155">
    <property type="term" value="F:phosphorelay sensor kinase activity"/>
    <property type="evidence" value="ECO:0007669"/>
    <property type="project" value="InterPro"/>
</dbReference>
<evidence type="ECO:0000313" key="3">
    <source>
        <dbReference type="EMBL" id="KRG66471.1"/>
    </source>
</evidence>
<dbReference type="EMBL" id="LDJJ01000047">
    <property type="protein sequence ID" value="KRG66471.1"/>
    <property type="molecule type" value="Genomic_DNA"/>
</dbReference>
<name>A0A0R0CL27_9GAMM</name>
<dbReference type="Proteomes" id="UP000051863">
    <property type="component" value="Unassembled WGS sequence"/>
</dbReference>
<keyword evidence="4" id="KW-1185">Reference proteome</keyword>
<keyword evidence="1" id="KW-0472">Membrane</keyword>
<dbReference type="Gene3D" id="3.30.565.10">
    <property type="entry name" value="Histidine kinase-like ATPase, C-terminal domain"/>
    <property type="match status" value="1"/>
</dbReference>
<keyword evidence="1" id="KW-1133">Transmembrane helix</keyword>